<evidence type="ECO:0000313" key="1">
    <source>
        <dbReference type="EMBL" id="JAD56381.1"/>
    </source>
</evidence>
<protein>
    <submittedName>
        <fullName evidence="1">Uncharacterized protein</fullName>
    </submittedName>
</protein>
<organism evidence="1">
    <name type="scientific">Arundo donax</name>
    <name type="common">Giant reed</name>
    <name type="synonym">Donax arundinaceus</name>
    <dbReference type="NCBI Taxonomy" id="35708"/>
    <lineage>
        <taxon>Eukaryota</taxon>
        <taxon>Viridiplantae</taxon>
        <taxon>Streptophyta</taxon>
        <taxon>Embryophyta</taxon>
        <taxon>Tracheophyta</taxon>
        <taxon>Spermatophyta</taxon>
        <taxon>Magnoliopsida</taxon>
        <taxon>Liliopsida</taxon>
        <taxon>Poales</taxon>
        <taxon>Poaceae</taxon>
        <taxon>PACMAD clade</taxon>
        <taxon>Arundinoideae</taxon>
        <taxon>Arundineae</taxon>
        <taxon>Arundo</taxon>
    </lineage>
</organism>
<accession>A0A0A9AZ14</accession>
<dbReference type="AlphaFoldDB" id="A0A0A9AZ14"/>
<sequence length="72" mass="8145">MQSNKIKSAVLVHGFLLCSVVKWVKLFNPRLGRIRTTVVRFCFYFDFCSSGFCRFSSITILVSPLPLGQVNA</sequence>
<name>A0A0A9AZ14_ARUDO</name>
<proteinExistence type="predicted"/>
<dbReference type="EMBL" id="GBRH01241514">
    <property type="protein sequence ID" value="JAD56381.1"/>
    <property type="molecule type" value="Transcribed_RNA"/>
</dbReference>
<reference evidence="1" key="1">
    <citation type="submission" date="2014-09" db="EMBL/GenBank/DDBJ databases">
        <authorList>
            <person name="Magalhaes I.L.F."/>
            <person name="Oliveira U."/>
            <person name="Santos F.R."/>
            <person name="Vidigal T.H.D.A."/>
            <person name="Brescovit A.D."/>
            <person name="Santos A.J."/>
        </authorList>
    </citation>
    <scope>NUCLEOTIDE SEQUENCE</scope>
    <source>
        <tissue evidence="1">Shoot tissue taken approximately 20 cm above the soil surface</tissue>
    </source>
</reference>
<reference evidence="1" key="2">
    <citation type="journal article" date="2015" name="Data Brief">
        <title>Shoot transcriptome of the giant reed, Arundo donax.</title>
        <authorList>
            <person name="Barrero R.A."/>
            <person name="Guerrero F.D."/>
            <person name="Moolhuijzen P."/>
            <person name="Goolsby J.A."/>
            <person name="Tidwell J."/>
            <person name="Bellgard S.E."/>
            <person name="Bellgard M.I."/>
        </authorList>
    </citation>
    <scope>NUCLEOTIDE SEQUENCE</scope>
    <source>
        <tissue evidence="1">Shoot tissue taken approximately 20 cm above the soil surface</tissue>
    </source>
</reference>